<dbReference type="PRINTS" id="PR00449">
    <property type="entry name" value="RASTRNSFRMNG"/>
</dbReference>
<dbReference type="EMBL" id="JAHRIO010029992">
    <property type="protein sequence ID" value="MEQ2167049.1"/>
    <property type="molecule type" value="Genomic_DNA"/>
</dbReference>
<sequence>MSGGSLLWITYRTRVRLTEMIDAELRSKLHSRKPGPSGPLLVWKSLALELYRFHVWRSLDRWKQILRVKEEEAIPLLLVGNKSDLEDKRQVSVEEAAAKAGEWGVQYVETSAKTRANVDKVFFDLMREVRKKKMSESKDKNKPSSLLLRRQDPVPSAFQLLRTSSAESRMVCGDVVAVWEVALSDGVYRIEFAHGTTTGKRVVYVNGTEVLRKDWMFKLVGKETFTLGRADTKATINIEAISGFTYEYSLNVDGKSLQKFIDNRAKTTKMWVVQVDGTDYRVVLEKDTMDVWCNGQKMDTTGEFVDDGTETHFLVGEHDCCIKAMSCGKKKNGIDRTHRGEGAGQQQCSGSVCRTYLSLRPGWTLPDRLVHPPWVHSLRLKPNRGGSPELFNRKETKQGAGVLTTTADRLPSGNLRLISCMLSVVKRRSLA</sequence>
<name>A0ABV0N6N1_9TELE</name>
<dbReference type="InterPro" id="IPR001806">
    <property type="entry name" value="Small_GTPase"/>
</dbReference>
<dbReference type="Gene3D" id="3.40.50.300">
    <property type="entry name" value="P-loop containing nucleotide triphosphate hydrolases"/>
    <property type="match status" value="1"/>
</dbReference>
<keyword evidence="3" id="KW-1185">Reference proteome</keyword>
<evidence type="ECO:0000313" key="3">
    <source>
        <dbReference type="Proteomes" id="UP001476798"/>
    </source>
</evidence>
<gene>
    <name evidence="2" type="ORF">GOODEAATRI_000231</name>
</gene>
<dbReference type="SMART" id="SM00175">
    <property type="entry name" value="RAB"/>
    <property type="match status" value="1"/>
</dbReference>
<dbReference type="InterPro" id="IPR010695">
    <property type="entry name" value="FAIM1"/>
</dbReference>
<dbReference type="PANTHER" id="PTHR13088">
    <property type="entry name" value="FAS APOPTOTIC INHIBITORY MOLECULE FAIM"/>
    <property type="match status" value="1"/>
</dbReference>
<dbReference type="Pfam" id="PF06905">
    <property type="entry name" value="FAIM1"/>
    <property type="match status" value="1"/>
</dbReference>
<dbReference type="PROSITE" id="PS51421">
    <property type="entry name" value="RAS"/>
    <property type="match status" value="1"/>
</dbReference>
<dbReference type="InterPro" id="IPR038513">
    <property type="entry name" value="FAIM1_dom_sf"/>
</dbReference>
<dbReference type="Proteomes" id="UP001476798">
    <property type="component" value="Unassembled WGS sequence"/>
</dbReference>
<accession>A0ABV0N6N1</accession>
<dbReference type="Pfam" id="PF00071">
    <property type="entry name" value="Ras"/>
    <property type="match status" value="1"/>
</dbReference>
<comment type="caution">
    <text evidence="2">The sequence shown here is derived from an EMBL/GenBank/DDBJ whole genome shotgun (WGS) entry which is preliminary data.</text>
</comment>
<dbReference type="SUPFAM" id="SSF52540">
    <property type="entry name" value="P-loop containing nucleoside triphosphate hydrolases"/>
    <property type="match status" value="1"/>
</dbReference>
<evidence type="ECO:0008006" key="4">
    <source>
        <dbReference type="Google" id="ProtNLM"/>
    </source>
</evidence>
<dbReference type="SMART" id="SM00173">
    <property type="entry name" value="RAS"/>
    <property type="match status" value="1"/>
</dbReference>
<evidence type="ECO:0000313" key="2">
    <source>
        <dbReference type="EMBL" id="MEQ2167049.1"/>
    </source>
</evidence>
<keyword evidence="1" id="KW-0547">Nucleotide-binding</keyword>
<evidence type="ECO:0000256" key="1">
    <source>
        <dbReference type="ARBA" id="ARBA00022741"/>
    </source>
</evidence>
<reference evidence="2 3" key="1">
    <citation type="submission" date="2021-06" db="EMBL/GenBank/DDBJ databases">
        <authorList>
            <person name="Palmer J.M."/>
        </authorList>
    </citation>
    <scope>NUCLEOTIDE SEQUENCE [LARGE SCALE GENOMIC DNA]</scope>
    <source>
        <strain evidence="2 3">GA_2019</strain>
        <tissue evidence="2">Muscle</tissue>
    </source>
</reference>
<dbReference type="PROSITE" id="PS51419">
    <property type="entry name" value="RAB"/>
    <property type="match status" value="1"/>
</dbReference>
<dbReference type="Gene3D" id="2.40.128.180">
    <property type="match status" value="2"/>
</dbReference>
<protein>
    <recommendedName>
        <fullName evidence="4">Small monomeric GTPase</fullName>
    </recommendedName>
</protein>
<dbReference type="PANTHER" id="PTHR13088:SF3">
    <property type="entry name" value="FAS APOPTOTIC INHIBITORY MOLECULE 1"/>
    <property type="match status" value="1"/>
</dbReference>
<organism evidence="2 3">
    <name type="scientific">Goodea atripinnis</name>
    <dbReference type="NCBI Taxonomy" id="208336"/>
    <lineage>
        <taxon>Eukaryota</taxon>
        <taxon>Metazoa</taxon>
        <taxon>Chordata</taxon>
        <taxon>Craniata</taxon>
        <taxon>Vertebrata</taxon>
        <taxon>Euteleostomi</taxon>
        <taxon>Actinopterygii</taxon>
        <taxon>Neopterygii</taxon>
        <taxon>Teleostei</taxon>
        <taxon>Neoteleostei</taxon>
        <taxon>Acanthomorphata</taxon>
        <taxon>Ovalentaria</taxon>
        <taxon>Atherinomorphae</taxon>
        <taxon>Cyprinodontiformes</taxon>
        <taxon>Goodeidae</taxon>
        <taxon>Goodea</taxon>
    </lineage>
</organism>
<proteinExistence type="predicted"/>
<dbReference type="InterPro" id="IPR027417">
    <property type="entry name" value="P-loop_NTPase"/>
</dbReference>